<evidence type="ECO:0000313" key="2">
    <source>
        <dbReference type="EnsemblMetazoa" id="HelroP160108"/>
    </source>
</evidence>
<name>T1EPT1_HELRO</name>
<dbReference type="CTD" id="20198581"/>
<gene>
    <name evidence="2" type="primary">20198581</name>
    <name evidence="1" type="ORF">HELRODRAFT_160108</name>
</gene>
<dbReference type="InterPro" id="IPR011011">
    <property type="entry name" value="Znf_FYVE_PHD"/>
</dbReference>
<dbReference type="PANTHER" id="PTHR37445:SF3">
    <property type="entry name" value="ZINC FINGER PHD-TYPE DOMAIN-CONTAINING PROTEIN"/>
    <property type="match status" value="1"/>
</dbReference>
<reference evidence="1 3" key="2">
    <citation type="journal article" date="2013" name="Nature">
        <title>Insights into bilaterian evolution from three spiralian genomes.</title>
        <authorList>
            <person name="Simakov O."/>
            <person name="Marletaz F."/>
            <person name="Cho S.J."/>
            <person name="Edsinger-Gonzales E."/>
            <person name="Havlak P."/>
            <person name="Hellsten U."/>
            <person name="Kuo D.H."/>
            <person name="Larsson T."/>
            <person name="Lv J."/>
            <person name="Arendt D."/>
            <person name="Savage R."/>
            <person name="Osoegawa K."/>
            <person name="de Jong P."/>
            <person name="Grimwood J."/>
            <person name="Chapman J.A."/>
            <person name="Shapiro H."/>
            <person name="Aerts A."/>
            <person name="Otillar R.P."/>
            <person name="Terry A.Y."/>
            <person name="Boore J.L."/>
            <person name="Grigoriev I.V."/>
            <person name="Lindberg D.R."/>
            <person name="Seaver E.C."/>
            <person name="Weisblat D.A."/>
            <person name="Putnam N.H."/>
            <person name="Rokhsar D.S."/>
        </authorList>
    </citation>
    <scope>NUCLEOTIDE SEQUENCE</scope>
</reference>
<proteinExistence type="predicted"/>
<dbReference type="KEGG" id="hro:HELRODRAFT_160108"/>
<dbReference type="EMBL" id="AMQM01000506">
    <property type="status" value="NOT_ANNOTATED_CDS"/>
    <property type="molecule type" value="Genomic_DNA"/>
</dbReference>
<dbReference type="SUPFAM" id="SSF57903">
    <property type="entry name" value="FYVE/PHD zinc finger"/>
    <property type="match status" value="1"/>
</dbReference>
<accession>T1EPT1</accession>
<dbReference type="OrthoDB" id="6048664at2759"/>
<dbReference type="AlphaFoldDB" id="T1EPT1"/>
<dbReference type="RefSeq" id="XP_009015370.1">
    <property type="nucleotide sequence ID" value="XM_009017122.1"/>
</dbReference>
<dbReference type="Gene3D" id="3.30.40.10">
    <property type="entry name" value="Zinc/RING finger domain, C3HC4 (zinc finger)"/>
    <property type="match status" value="1"/>
</dbReference>
<dbReference type="EMBL" id="KB096324">
    <property type="protein sequence ID" value="ESO06002.1"/>
    <property type="molecule type" value="Genomic_DNA"/>
</dbReference>
<evidence type="ECO:0008006" key="4">
    <source>
        <dbReference type="Google" id="ProtNLM"/>
    </source>
</evidence>
<dbReference type="InParanoid" id="T1EPT1"/>
<reference evidence="2" key="3">
    <citation type="submission" date="2015-06" db="UniProtKB">
        <authorList>
            <consortium name="EnsemblMetazoa"/>
        </authorList>
    </citation>
    <scope>IDENTIFICATION</scope>
</reference>
<dbReference type="HOGENOM" id="CLU_1469770_0_0_1"/>
<dbReference type="PANTHER" id="PTHR37445">
    <property type="entry name" value="PROTEIN CBG24663"/>
    <property type="match status" value="1"/>
</dbReference>
<evidence type="ECO:0000313" key="3">
    <source>
        <dbReference type="Proteomes" id="UP000015101"/>
    </source>
</evidence>
<dbReference type="EnsemblMetazoa" id="HelroT160108">
    <property type="protein sequence ID" value="HelroP160108"/>
    <property type="gene ID" value="HelroG160108"/>
</dbReference>
<dbReference type="InterPro" id="IPR013083">
    <property type="entry name" value="Znf_RING/FYVE/PHD"/>
</dbReference>
<keyword evidence="3" id="KW-1185">Reference proteome</keyword>
<dbReference type="Proteomes" id="UP000015101">
    <property type="component" value="Unassembled WGS sequence"/>
</dbReference>
<sequence length="184" mass="20834">MDSREKCAAKCSSKSAVNINKDGLMCFICKKAYHFKCAAMSEDLGLKLVEIPGMFWSCSVCLPSMDKLININFKEFQQKVENSEQMIASALHESAPVTRINEIEQEIKKSLSGLFKDEISKNVSEVTEDGIGIAHDLTKDQKAQVKKLVDEAKEKEKVESGEYIYRVRDIPRKMRIVKLLAKRV</sequence>
<protein>
    <recommendedName>
        <fullName evidence="4">PHD-type domain-containing protein</fullName>
    </recommendedName>
</protein>
<organism evidence="2 3">
    <name type="scientific">Helobdella robusta</name>
    <name type="common">Californian leech</name>
    <dbReference type="NCBI Taxonomy" id="6412"/>
    <lineage>
        <taxon>Eukaryota</taxon>
        <taxon>Metazoa</taxon>
        <taxon>Spiralia</taxon>
        <taxon>Lophotrochozoa</taxon>
        <taxon>Annelida</taxon>
        <taxon>Clitellata</taxon>
        <taxon>Hirudinea</taxon>
        <taxon>Rhynchobdellida</taxon>
        <taxon>Glossiphoniidae</taxon>
        <taxon>Helobdella</taxon>
    </lineage>
</organism>
<dbReference type="GeneID" id="20198581"/>
<reference evidence="3" key="1">
    <citation type="submission" date="2012-12" db="EMBL/GenBank/DDBJ databases">
        <authorList>
            <person name="Hellsten U."/>
            <person name="Grimwood J."/>
            <person name="Chapman J.A."/>
            <person name="Shapiro H."/>
            <person name="Aerts A."/>
            <person name="Otillar R.P."/>
            <person name="Terry A.Y."/>
            <person name="Boore J.L."/>
            <person name="Simakov O."/>
            <person name="Marletaz F."/>
            <person name="Cho S.-J."/>
            <person name="Edsinger-Gonzales E."/>
            <person name="Havlak P."/>
            <person name="Kuo D.-H."/>
            <person name="Larsson T."/>
            <person name="Lv J."/>
            <person name="Arendt D."/>
            <person name="Savage R."/>
            <person name="Osoegawa K."/>
            <person name="de Jong P."/>
            <person name="Lindberg D.R."/>
            <person name="Seaver E.C."/>
            <person name="Weisblat D.A."/>
            <person name="Putnam N.H."/>
            <person name="Grigoriev I.V."/>
            <person name="Rokhsar D.S."/>
        </authorList>
    </citation>
    <scope>NUCLEOTIDE SEQUENCE</scope>
</reference>
<evidence type="ECO:0000313" key="1">
    <source>
        <dbReference type="EMBL" id="ESO06002.1"/>
    </source>
</evidence>